<evidence type="ECO:0000256" key="4">
    <source>
        <dbReference type="ARBA" id="ARBA00010617"/>
    </source>
</evidence>
<keyword evidence="12 15" id="KW-0472">Membrane</keyword>
<dbReference type="InterPro" id="IPR002401">
    <property type="entry name" value="Cyt_P450_E_grp-I"/>
</dbReference>
<evidence type="ECO:0000256" key="2">
    <source>
        <dbReference type="ARBA" id="ARBA00004174"/>
    </source>
</evidence>
<dbReference type="PANTHER" id="PTHR24292">
    <property type="entry name" value="CYTOCHROME P450"/>
    <property type="match status" value="1"/>
</dbReference>
<reference evidence="16" key="1">
    <citation type="submission" date="2022-07" db="EMBL/GenBank/DDBJ databases">
        <authorList>
            <person name="Trinca V."/>
            <person name="Uliana J.V.C."/>
            <person name="Torres T.T."/>
            <person name="Ward R.J."/>
            <person name="Monesi N."/>
        </authorList>
    </citation>
    <scope>NUCLEOTIDE SEQUENCE</scope>
    <source>
        <strain evidence="16">HSMRA1968</strain>
        <tissue evidence="16">Whole embryos</tissue>
    </source>
</reference>
<sequence>MICSLLCNSISILLIGLATAIYVYLKYVYSYWRRRGVKYPKPSFPFGNLTKTFLQKCSLGELQQEQYSETEEPFYGIFGIFRPIFIPRSTELIQNILVTDFQHFVDRGIYFDEKHDPLSAHLFSINAEKWKNLRVKLTPTFTSGRLKSMFSTITGSAGSLVRHLDKAAQRDEPFEARETAACYTTNNIASVAFGIDIDCFEEPNSPFRYYGRKPIEPCFKNATRFICAFFFPSIMKAFKLRLFDHDVEEFYVNLVKQNLELREKSAVVRKDFFQLLVQLRNTGSVQLDDQWATTITNDDSKKLSLMELVAQSFLFYAAGFETSSTVISFFLYEMAVNPHIQEKVQSEIDRVLQKHNGLTYDSIREMSYLECCVDETLRKYPAVVMLNRECTREYRIANSNVVIEKGTAVQIPVFALHHDEKYYPKPEIFDPERFNEKNRKEKTFLNMPYLPFGEGPRNCIGLRLGKLQSSIGIISVLQKFNVYLAEGMSREPKLDPGSSMPAIIGGINLKVVRR</sequence>
<evidence type="ECO:0000256" key="9">
    <source>
        <dbReference type="ARBA" id="ARBA00023002"/>
    </source>
</evidence>
<dbReference type="Proteomes" id="UP001151699">
    <property type="component" value="Chromosome C"/>
</dbReference>
<keyword evidence="15" id="KW-0812">Transmembrane</keyword>
<dbReference type="InterPro" id="IPR017972">
    <property type="entry name" value="Cyt_P450_CS"/>
</dbReference>
<name>A0A9Q0RVS6_9DIPT</name>
<keyword evidence="17" id="KW-1185">Reference proteome</keyword>
<comment type="cofactor">
    <cofactor evidence="1 13">
        <name>heme</name>
        <dbReference type="ChEBI" id="CHEBI:30413"/>
    </cofactor>
</comment>
<evidence type="ECO:0000256" key="7">
    <source>
        <dbReference type="ARBA" id="ARBA00022824"/>
    </source>
</evidence>
<dbReference type="AlphaFoldDB" id="A0A9Q0RVS6"/>
<evidence type="ECO:0000256" key="6">
    <source>
        <dbReference type="ARBA" id="ARBA00022723"/>
    </source>
</evidence>
<dbReference type="InterPro" id="IPR050476">
    <property type="entry name" value="Insect_CytP450_Detox"/>
</dbReference>
<dbReference type="FunFam" id="1.10.630.10:FF:000042">
    <property type="entry name" value="Cytochrome P450"/>
    <property type="match status" value="1"/>
</dbReference>
<dbReference type="PRINTS" id="PR00463">
    <property type="entry name" value="EP450I"/>
</dbReference>
<protein>
    <submittedName>
        <fullName evidence="16">Cytochrome P450 6d5</fullName>
    </submittedName>
</protein>
<keyword evidence="10 13" id="KW-0408">Iron</keyword>
<keyword evidence="9 14" id="KW-0560">Oxidoreductase</keyword>
<dbReference type="CDD" id="cd11056">
    <property type="entry name" value="CYP6-like"/>
    <property type="match status" value="1"/>
</dbReference>
<dbReference type="PANTHER" id="PTHR24292:SF100">
    <property type="entry name" value="CYTOCHROME P450 6A16, ISOFORM B-RELATED"/>
    <property type="match status" value="1"/>
</dbReference>
<dbReference type="EMBL" id="WJQU01000004">
    <property type="protein sequence ID" value="KAJ6636010.1"/>
    <property type="molecule type" value="Genomic_DNA"/>
</dbReference>
<dbReference type="SUPFAM" id="SSF48264">
    <property type="entry name" value="Cytochrome P450"/>
    <property type="match status" value="1"/>
</dbReference>
<organism evidence="16 17">
    <name type="scientific">Pseudolycoriella hygida</name>
    <dbReference type="NCBI Taxonomy" id="35572"/>
    <lineage>
        <taxon>Eukaryota</taxon>
        <taxon>Metazoa</taxon>
        <taxon>Ecdysozoa</taxon>
        <taxon>Arthropoda</taxon>
        <taxon>Hexapoda</taxon>
        <taxon>Insecta</taxon>
        <taxon>Pterygota</taxon>
        <taxon>Neoptera</taxon>
        <taxon>Endopterygota</taxon>
        <taxon>Diptera</taxon>
        <taxon>Nematocera</taxon>
        <taxon>Sciaroidea</taxon>
        <taxon>Sciaridae</taxon>
        <taxon>Pseudolycoriella</taxon>
    </lineage>
</organism>
<gene>
    <name evidence="16" type="primary">Cyp6d5_3</name>
    <name evidence="16" type="ORF">Bhyg_14597</name>
</gene>
<evidence type="ECO:0000256" key="5">
    <source>
        <dbReference type="ARBA" id="ARBA00022617"/>
    </source>
</evidence>
<evidence type="ECO:0000256" key="1">
    <source>
        <dbReference type="ARBA" id="ARBA00001971"/>
    </source>
</evidence>
<feature type="transmembrane region" description="Helical" evidence="15">
    <location>
        <begin position="6"/>
        <end position="25"/>
    </location>
</feature>
<evidence type="ECO:0000313" key="16">
    <source>
        <dbReference type="EMBL" id="KAJ6636010.1"/>
    </source>
</evidence>
<proteinExistence type="inferred from homology"/>
<evidence type="ECO:0000256" key="11">
    <source>
        <dbReference type="ARBA" id="ARBA00023033"/>
    </source>
</evidence>
<comment type="caution">
    <text evidence="16">The sequence shown here is derived from an EMBL/GenBank/DDBJ whole genome shotgun (WGS) entry which is preliminary data.</text>
</comment>
<evidence type="ECO:0000256" key="13">
    <source>
        <dbReference type="PIRSR" id="PIRSR602401-1"/>
    </source>
</evidence>
<keyword evidence="8" id="KW-0492">Microsome</keyword>
<evidence type="ECO:0000256" key="14">
    <source>
        <dbReference type="RuleBase" id="RU000461"/>
    </source>
</evidence>
<dbReference type="Pfam" id="PF00067">
    <property type="entry name" value="p450"/>
    <property type="match status" value="1"/>
</dbReference>
<dbReference type="PROSITE" id="PS00086">
    <property type="entry name" value="CYTOCHROME_P450"/>
    <property type="match status" value="1"/>
</dbReference>
<dbReference type="GO" id="GO:0020037">
    <property type="term" value="F:heme binding"/>
    <property type="evidence" value="ECO:0007669"/>
    <property type="project" value="InterPro"/>
</dbReference>
<dbReference type="PRINTS" id="PR00385">
    <property type="entry name" value="P450"/>
</dbReference>
<evidence type="ECO:0000256" key="10">
    <source>
        <dbReference type="ARBA" id="ARBA00023004"/>
    </source>
</evidence>
<dbReference type="InterPro" id="IPR001128">
    <property type="entry name" value="Cyt_P450"/>
</dbReference>
<dbReference type="GO" id="GO:0005506">
    <property type="term" value="F:iron ion binding"/>
    <property type="evidence" value="ECO:0007669"/>
    <property type="project" value="InterPro"/>
</dbReference>
<dbReference type="OrthoDB" id="2789670at2759"/>
<dbReference type="InterPro" id="IPR036396">
    <property type="entry name" value="Cyt_P450_sf"/>
</dbReference>
<evidence type="ECO:0000256" key="3">
    <source>
        <dbReference type="ARBA" id="ARBA00004406"/>
    </source>
</evidence>
<dbReference type="GO" id="GO:0005789">
    <property type="term" value="C:endoplasmic reticulum membrane"/>
    <property type="evidence" value="ECO:0007669"/>
    <property type="project" value="UniProtKB-SubCell"/>
</dbReference>
<keyword evidence="15" id="KW-1133">Transmembrane helix</keyword>
<keyword evidence="7" id="KW-0256">Endoplasmic reticulum</keyword>
<comment type="similarity">
    <text evidence="4 14">Belongs to the cytochrome P450 family.</text>
</comment>
<dbReference type="GO" id="GO:0004497">
    <property type="term" value="F:monooxygenase activity"/>
    <property type="evidence" value="ECO:0007669"/>
    <property type="project" value="UniProtKB-KW"/>
</dbReference>
<keyword evidence="11 14" id="KW-0503">Monooxygenase</keyword>
<evidence type="ECO:0000256" key="8">
    <source>
        <dbReference type="ARBA" id="ARBA00022848"/>
    </source>
</evidence>
<dbReference type="Gene3D" id="1.10.630.10">
    <property type="entry name" value="Cytochrome P450"/>
    <property type="match status" value="1"/>
</dbReference>
<evidence type="ECO:0000256" key="12">
    <source>
        <dbReference type="ARBA" id="ARBA00023136"/>
    </source>
</evidence>
<comment type="subcellular location">
    <subcellularLocation>
        <location evidence="3">Endoplasmic reticulum membrane</location>
        <topology evidence="3">Peripheral membrane protein</topology>
    </subcellularLocation>
    <subcellularLocation>
        <location evidence="2">Microsome membrane</location>
        <topology evidence="2">Peripheral membrane protein</topology>
    </subcellularLocation>
</comment>
<evidence type="ECO:0000313" key="17">
    <source>
        <dbReference type="Proteomes" id="UP001151699"/>
    </source>
</evidence>
<dbReference type="GO" id="GO:0016705">
    <property type="term" value="F:oxidoreductase activity, acting on paired donors, with incorporation or reduction of molecular oxygen"/>
    <property type="evidence" value="ECO:0007669"/>
    <property type="project" value="InterPro"/>
</dbReference>
<keyword evidence="5 13" id="KW-0349">Heme</keyword>
<accession>A0A9Q0RVS6</accession>
<evidence type="ECO:0000256" key="15">
    <source>
        <dbReference type="SAM" id="Phobius"/>
    </source>
</evidence>
<feature type="binding site" description="axial binding residue" evidence="13">
    <location>
        <position position="459"/>
    </location>
    <ligand>
        <name>heme</name>
        <dbReference type="ChEBI" id="CHEBI:30413"/>
    </ligand>
    <ligandPart>
        <name>Fe</name>
        <dbReference type="ChEBI" id="CHEBI:18248"/>
    </ligandPart>
</feature>
<keyword evidence="6 13" id="KW-0479">Metal-binding</keyword>